<keyword evidence="2" id="KW-0723">Serine/threonine-protein kinase</keyword>
<evidence type="ECO:0000256" key="3">
    <source>
        <dbReference type="ARBA" id="ARBA00022777"/>
    </source>
</evidence>
<dbReference type="AlphaFoldDB" id="M7Z750"/>
<keyword evidence="3 8" id="KW-0418">Kinase</keyword>
<feature type="domain" description="Protein kinase" evidence="7">
    <location>
        <begin position="1"/>
        <end position="174"/>
    </location>
</feature>
<dbReference type="EC" id="2.7.11.1" evidence="1"/>
<dbReference type="InterPro" id="IPR000719">
    <property type="entry name" value="Prot_kinase_dom"/>
</dbReference>
<dbReference type="Pfam" id="PF00069">
    <property type="entry name" value="Pkinase"/>
    <property type="match status" value="1"/>
</dbReference>
<dbReference type="EMBL" id="KD125911">
    <property type="protein sequence ID" value="EMS59003.1"/>
    <property type="molecule type" value="Genomic_DNA"/>
</dbReference>
<name>M7Z750_TRIUA</name>
<dbReference type="InterPro" id="IPR011009">
    <property type="entry name" value="Kinase-like_dom_sf"/>
</dbReference>
<feature type="region of interest" description="Disordered" evidence="6">
    <location>
        <begin position="1"/>
        <end position="25"/>
    </location>
</feature>
<evidence type="ECO:0000256" key="1">
    <source>
        <dbReference type="ARBA" id="ARBA00012513"/>
    </source>
</evidence>
<evidence type="ECO:0000256" key="5">
    <source>
        <dbReference type="ARBA" id="ARBA00048679"/>
    </source>
</evidence>
<feature type="compositionally biased region" description="Basic and acidic residues" evidence="6">
    <location>
        <begin position="12"/>
        <end position="21"/>
    </location>
</feature>
<evidence type="ECO:0000256" key="4">
    <source>
        <dbReference type="ARBA" id="ARBA00047899"/>
    </source>
</evidence>
<dbReference type="PANTHER" id="PTHR13902">
    <property type="entry name" value="SERINE/THREONINE-PROTEIN KINASE WNK WITH NO LYSINE -RELATED"/>
    <property type="match status" value="1"/>
</dbReference>
<organism evidence="8">
    <name type="scientific">Triticum urartu</name>
    <name type="common">Red wild einkorn</name>
    <name type="synonym">Crithodium urartu</name>
    <dbReference type="NCBI Taxonomy" id="4572"/>
    <lineage>
        <taxon>Eukaryota</taxon>
        <taxon>Viridiplantae</taxon>
        <taxon>Streptophyta</taxon>
        <taxon>Embryophyta</taxon>
        <taxon>Tracheophyta</taxon>
        <taxon>Spermatophyta</taxon>
        <taxon>Magnoliopsida</taxon>
        <taxon>Liliopsida</taxon>
        <taxon>Poales</taxon>
        <taxon>Poaceae</taxon>
        <taxon>BOP clade</taxon>
        <taxon>Pooideae</taxon>
        <taxon>Triticodae</taxon>
        <taxon>Triticeae</taxon>
        <taxon>Triticinae</taxon>
        <taxon>Triticum</taxon>
    </lineage>
</organism>
<keyword evidence="3 8" id="KW-0808">Transferase</keyword>
<dbReference type="GO" id="GO:0004674">
    <property type="term" value="F:protein serine/threonine kinase activity"/>
    <property type="evidence" value="ECO:0007669"/>
    <property type="project" value="UniProtKB-KW"/>
</dbReference>
<dbReference type="PROSITE" id="PS00108">
    <property type="entry name" value="PROTEIN_KINASE_ST"/>
    <property type="match status" value="1"/>
</dbReference>
<dbReference type="GO" id="GO:0005524">
    <property type="term" value="F:ATP binding"/>
    <property type="evidence" value="ECO:0007669"/>
    <property type="project" value="InterPro"/>
</dbReference>
<dbReference type="InterPro" id="IPR050588">
    <property type="entry name" value="WNK_Ser-Thr_kinase"/>
</dbReference>
<dbReference type="SMART" id="SM00220">
    <property type="entry name" value="S_TKc"/>
    <property type="match status" value="1"/>
</dbReference>
<proteinExistence type="predicted"/>
<dbReference type="OMA" id="RQDWNRA"/>
<evidence type="ECO:0000256" key="6">
    <source>
        <dbReference type="SAM" id="MobiDB-lite"/>
    </source>
</evidence>
<evidence type="ECO:0000256" key="2">
    <source>
        <dbReference type="ARBA" id="ARBA00022527"/>
    </source>
</evidence>
<sequence>MEMKLPSTRVGHGGDDEHEGKAAASTPLRFRKKHNKVGMKAMRGWAIQILTGLEYLRSQEPSIIHRDLKCDNIFINGHDGQVKIGDFGLATFLHQRKTRSIEGTLEFMAPELFTGNYNELVDIYSFGMCMLEMGIKPAVLSKVEDAEVRGFIEICLAPAAERLCANELLKNCFLQKDKPIPAPPISVSLVSSVTKDGRQSASFMLWKGEFSLKGDMHVTDHVNLSLRFPDPSEKLLQFREYSSFNNTIFSANQTACITTERVSCVYKKDRPRHGLTCDSSGGEATHRRRGLAFIASPLRRSRATRGGGDPPRGVVGQSSVTVKGHEELRQDWNRAATLGTFT</sequence>
<reference evidence="8" key="1">
    <citation type="journal article" date="2013" name="Nature">
        <title>Draft genome of the wheat A-genome progenitor Triticum urartu.</title>
        <authorList>
            <person name="Ling H.Q."/>
            <person name="Zhao S."/>
            <person name="Liu D."/>
            <person name="Wang J."/>
            <person name="Sun H."/>
            <person name="Zhang C."/>
            <person name="Fan H."/>
            <person name="Li D."/>
            <person name="Dong L."/>
            <person name="Tao Y."/>
            <person name="Gao C."/>
            <person name="Wu H."/>
            <person name="Li Y."/>
            <person name="Cui Y."/>
            <person name="Guo X."/>
            <person name="Zheng S."/>
            <person name="Wang B."/>
            <person name="Yu K."/>
            <person name="Liang Q."/>
            <person name="Yang W."/>
            <person name="Lou X."/>
            <person name="Chen J."/>
            <person name="Feng M."/>
            <person name="Jian J."/>
            <person name="Zhang X."/>
            <person name="Luo G."/>
            <person name="Jiang Y."/>
            <person name="Liu J."/>
            <person name="Wang Z."/>
            <person name="Sha Y."/>
            <person name="Zhang B."/>
            <person name="Wu H."/>
            <person name="Tang D."/>
            <person name="Shen Q."/>
            <person name="Xue P."/>
            <person name="Zou S."/>
            <person name="Wang X."/>
            <person name="Liu X."/>
            <person name="Wang F."/>
            <person name="Yang Y."/>
            <person name="An X."/>
            <person name="Dong Z."/>
            <person name="Zhang K."/>
            <person name="Zhang X."/>
            <person name="Luo M.C."/>
            <person name="Dvorak J."/>
            <person name="Tong Y."/>
            <person name="Wang J."/>
            <person name="Yang H."/>
            <person name="Li Z."/>
            <person name="Wang D."/>
            <person name="Zhang A."/>
            <person name="Wang J."/>
        </authorList>
    </citation>
    <scope>NUCLEOTIDE SEQUENCE</scope>
</reference>
<evidence type="ECO:0000259" key="7">
    <source>
        <dbReference type="PROSITE" id="PS50011"/>
    </source>
</evidence>
<dbReference type="STRING" id="4572.M7Z750"/>
<dbReference type="InterPro" id="IPR008271">
    <property type="entry name" value="Ser/Thr_kinase_AS"/>
</dbReference>
<comment type="catalytic activity">
    <reaction evidence="4">
        <text>L-threonyl-[protein] + ATP = O-phospho-L-threonyl-[protein] + ADP + H(+)</text>
        <dbReference type="Rhea" id="RHEA:46608"/>
        <dbReference type="Rhea" id="RHEA-COMP:11060"/>
        <dbReference type="Rhea" id="RHEA-COMP:11605"/>
        <dbReference type="ChEBI" id="CHEBI:15378"/>
        <dbReference type="ChEBI" id="CHEBI:30013"/>
        <dbReference type="ChEBI" id="CHEBI:30616"/>
        <dbReference type="ChEBI" id="CHEBI:61977"/>
        <dbReference type="ChEBI" id="CHEBI:456216"/>
        <dbReference type="EC" id="2.7.11.1"/>
    </reaction>
</comment>
<evidence type="ECO:0000313" key="8">
    <source>
        <dbReference type="EMBL" id="EMS59003.1"/>
    </source>
</evidence>
<protein>
    <recommendedName>
        <fullName evidence="1">non-specific serine/threonine protein kinase</fullName>
        <ecNumber evidence="1">2.7.11.1</ecNumber>
    </recommendedName>
</protein>
<gene>
    <name evidence="8" type="ORF">TRIUR3_24169</name>
</gene>
<dbReference type="PROSITE" id="PS50011">
    <property type="entry name" value="PROTEIN_KINASE_DOM"/>
    <property type="match status" value="1"/>
</dbReference>
<dbReference type="eggNOG" id="KOG0584">
    <property type="taxonomic scope" value="Eukaryota"/>
</dbReference>
<accession>M7Z750</accession>
<dbReference type="SUPFAM" id="SSF56112">
    <property type="entry name" value="Protein kinase-like (PK-like)"/>
    <property type="match status" value="1"/>
</dbReference>
<dbReference type="Gene3D" id="1.10.510.10">
    <property type="entry name" value="Transferase(Phosphotransferase) domain 1"/>
    <property type="match status" value="1"/>
</dbReference>
<comment type="catalytic activity">
    <reaction evidence="5">
        <text>L-seryl-[protein] + ATP = O-phospho-L-seryl-[protein] + ADP + H(+)</text>
        <dbReference type="Rhea" id="RHEA:17989"/>
        <dbReference type="Rhea" id="RHEA-COMP:9863"/>
        <dbReference type="Rhea" id="RHEA-COMP:11604"/>
        <dbReference type="ChEBI" id="CHEBI:15378"/>
        <dbReference type="ChEBI" id="CHEBI:29999"/>
        <dbReference type="ChEBI" id="CHEBI:30616"/>
        <dbReference type="ChEBI" id="CHEBI:83421"/>
        <dbReference type="ChEBI" id="CHEBI:456216"/>
        <dbReference type="EC" id="2.7.11.1"/>
    </reaction>
</comment>